<evidence type="ECO:0000256" key="8">
    <source>
        <dbReference type="RuleBase" id="RU363108"/>
    </source>
</evidence>
<feature type="transmembrane region" description="Helical" evidence="8">
    <location>
        <begin position="389"/>
        <end position="408"/>
    </location>
</feature>
<dbReference type="GO" id="GO:0050909">
    <property type="term" value="P:sensory perception of taste"/>
    <property type="evidence" value="ECO:0007669"/>
    <property type="project" value="InterPro"/>
</dbReference>
<feature type="transmembrane region" description="Helical" evidence="8">
    <location>
        <begin position="362"/>
        <end position="383"/>
    </location>
</feature>
<gene>
    <name evidence="10" type="primary">6053444</name>
    <name evidence="9" type="ORF">CpipJ_CPIJ019344</name>
</gene>
<evidence type="ECO:0000313" key="10">
    <source>
        <dbReference type="EnsemblMetazoa" id="CPIJ019344-PA"/>
    </source>
</evidence>
<dbReference type="EMBL" id="DS233353">
    <property type="protein sequence ID" value="EDS29573.1"/>
    <property type="molecule type" value="Genomic_DNA"/>
</dbReference>
<evidence type="ECO:0000256" key="6">
    <source>
        <dbReference type="ARBA" id="ARBA00023170"/>
    </source>
</evidence>
<keyword evidence="6 8" id="KW-0675">Receptor</keyword>
<keyword evidence="4 8" id="KW-1133">Transmembrane helix</keyword>
<dbReference type="PANTHER" id="PTHR21143:SF104">
    <property type="entry name" value="GUSTATORY RECEPTOR 8A-RELATED"/>
    <property type="match status" value="1"/>
</dbReference>
<dbReference type="VEuPathDB" id="VectorBase:CQUJHB016607"/>
<keyword evidence="7 8" id="KW-0807">Transducer</keyword>
<dbReference type="GO" id="GO:0008049">
    <property type="term" value="P:male courtship behavior"/>
    <property type="evidence" value="ECO:0007669"/>
    <property type="project" value="TreeGrafter"/>
</dbReference>
<dbReference type="GO" id="GO:0030425">
    <property type="term" value="C:dendrite"/>
    <property type="evidence" value="ECO:0007669"/>
    <property type="project" value="TreeGrafter"/>
</dbReference>
<comment type="similarity">
    <text evidence="8">Belongs to the insect chemoreceptor superfamily. Gustatory receptor (GR) family.</text>
</comment>
<evidence type="ECO:0000256" key="5">
    <source>
        <dbReference type="ARBA" id="ARBA00023136"/>
    </source>
</evidence>
<accession>B0XIQ1</accession>
<keyword evidence="11" id="KW-1185">Reference proteome</keyword>
<evidence type="ECO:0000256" key="2">
    <source>
        <dbReference type="ARBA" id="ARBA00022475"/>
    </source>
</evidence>
<feature type="transmembrane region" description="Helical" evidence="8">
    <location>
        <begin position="179"/>
        <end position="200"/>
    </location>
</feature>
<feature type="transmembrane region" description="Helical" evidence="8">
    <location>
        <begin position="152"/>
        <end position="173"/>
    </location>
</feature>
<evidence type="ECO:0000313" key="9">
    <source>
        <dbReference type="EMBL" id="EDS29573.1"/>
    </source>
</evidence>
<keyword evidence="3 8" id="KW-0812">Transmembrane</keyword>
<keyword evidence="5 8" id="KW-0472">Membrane</keyword>
<comment type="caution">
    <text evidence="8">Lacks conserved residue(s) required for the propagation of feature annotation.</text>
</comment>
<dbReference type="OrthoDB" id="6366728at2759"/>
<dbReference type="OMA" id="QSYYCYL"/>
<evidence type="ECO:0000256" key="3">
    <source>
        <dbReference type="ARBA" id="ARBA00022692"/>
    </source>
</evidence>
<dbReference type="EnsemblMetazoa" id="CPIJ019344-RA">
    <property type="protein sequence ID" value="CPIJ019344-PA"/>
    <property type="gene ID" value="CPIJ019344"/>
</dbReference>
<dbReference type="KEGG" id="cqu:CpipJ_CPIJ019344"/>
<protein>
    <recommendedName>
        <fullName evidence="8">Gustatory receptor</fullName>
    </recommendedName>
</protein>
<dbReference type="GO" id="GO:0007165">
    <property type="term" value="P:signal transduction"/>
    <property type="evidence" value="ECO:0007669"/>
    <property type="project" value="UniProtKB-KW"/>
</dbReference>
<dbReference type="GO" id="GO:0043025">
    <property type="term" value="C:neuronal cell body"/>
    <property type="evidence" value="ECO:0007669"/>
    <property type="project" value="TreeGrafter"/>
</dbReference>
<dbReference type="eggNOG" id="ENOG502TFCX">
    <property type="taxonomic scope" value="Eukaryota"/>
</dbReference>
<dbReference type="AlphaFoldDB" id="B0XIQ1"/>
<keyword evidence="2 8" id="KW-1003">Cell membrane</keyword>
<dbReference type="PANTHER" id="PTHR21143">
    <property type="entry name" value="INVERTEBRATE GUSTATORY RECEPTOR"/>
    <property type="match status" value="1"/>
</dbReference>
<dbReference type="Proteomes" id="UP000002320">
    <property type="component" value="Unassembled WGS sequence"/>
</dbReference>
<dbReference type="GO" id="GO:0030424">
    <property type="term" value="C:axon"/>
    <property type="evidence" value="ECO:0007669"/>
    <property type="project" value="TreeGrafter"/>
</dbReference>
<feature type="transmembrane region" description="Helical" evidence="8">
    <location>
        <begin position="95"/>
        <end position="113"/>
    </location>
</feature>
<feature type="transmembrane region" description="Helical" evidence="8">
    <location>
        <begin position="312"/>
        <end position="333"/>
    </location>
</feature>
<evidence type="ECO:0000313" key="11">
    <source>
        <dbReference type="Proteomes" id="UP000002320"/>
    </source>
</evidence>
<dbReference type="InParanoid" id="B0XIQ1"/>
<feature type="transmembrane region" description="Helical" evidence="8">
    <location>
        <begin position="59"/>
        <end position="83"/>
    </location>
</feature>
<name>B0XIQ1_CULQU</name>
<evidence type="ECO:0000256" key="7">
    <source>
        <dbReference type="ARBA" id="ARBA00023224"/>
    </source>
</evidence>
<dbReference type="GO" id="GO:0007635">
    <property type="term" value="P:chemosensory behavior"/>
    <property type="evidence" value="ECO:0007669"/>
    <property type="project" value="TreeGrafter"/>
</dbReference>
<reference evidence="9" key="1">
    <citation type="submission" date="2007-03" db="EMBL/GenBank/DDBJ databases">
        <title>Annotation of Culex pipiens quinquefasciatus.</title>
        <authorList>
            <consortium name="The Broad Institute Genome Sequencing Platform"/>
            <person name="Atkinson P.W."/>
            <person name="Hemingway J."/>
            <person name="Christensen B.M."/>
            <person name="Higgs S."/>
            <person name="Kodira C."/>
            <person name="Hannick L."/>
            <person name="Megy K."/>
            <person name="O'Leary S."/>
            <person name="Pearson M."/>
            <person name="Haas B.J."/>
            <person name="Mauceli E."/>
            <person name="Wortman J.R."/>
            <person name="Lee N.H."/>
            <person name="Guigo R."/>
            <person name="Stanke M."/>
            <person name="Alvarado L."/>
            <person name="Amedeo P."/>
            <person name="Antoine C.H."/>
            <person name="Arensburger P."/>
            <person name="Bidwell S.L."/>
            <person name="Crawford M."/>
            <person name="Camaro F."/>
            <person name="Devon K."/>
            <person name="Engels R."/>
            <person name="Hammond M."/>
            <person name="Howarth C."/>
            <person name="Koehrsen M."/>
            <person name="Lawson D."/>
            <person name="Montgomery P."/>
            <person name="Nene V."/>
            <person name="Nusbaum C."/>
            <person name="Puiu D."/>
            <person name="Romero-Severson J."/>
            <person name="Severson D.W."/>
            <person name="Shumway M."/>
            <person name="Sisk P."/>
            <person name="Stolte C."/>
            <person name="Zeng Q."/>
            <person name="Eisenstadt E."/>
            <person name="Fraser-Liggett C."/>
            <person name="Strausberg R."/>
            <person name="Galagan J."/>
            <person name="Birren B."/>
            <person name="Collins F.H."/>
        </authorList>
    </citation>
    <scope>NUCLEOTIDE SEQUENCE [LARGE SCALE GENOMIC DNA]</scope>
    <source>
        <strain evidence="9">JHB</strain>
    </source>
</reference>
<dbReference type="VEuPathDB" id="VectorBase:CPIJ019344"/>
<dbReference type="Pfam" id="PF08395">
    <property type="entry name" value="7tm_7"/>
    <property type="match status" value="1"/>
</dbReference>
<dbReference type="GO" id="GO:0005886">
    <property type="term" value="C:plasma membrane"/>
    <property type="evidence" value="ECO:0007669"/>
    <property type="project" value="UniProtKB-SubCell"/>
</dbReference>
<proteinExistence type="inferred from homology"/>
<dbReference type="InterPro" id="IPR013604">
    <property type="entry name" value="7TM_chemorcpt"/>
</dbReference>
<comment type="subcellular location">
    <subcellularLocation>
        <location evidence="1 8">Cell membrane</location>
        <topology evidence="1 8">Multi-pass membrane protein</topology>
    </subcellularLocation>
</comment>
<comment type="function">
    <text evidence="8">Gustatory receptor which mediates acceptance or avoidance behavior, depending on its substrates.</text>
</comment>
<evidence type="ECO:0000256" key="1">
    <source>
        <dbReference type="ARBA" id="ARBA00004651"/>
    </source>
</evidence>
<reference evidence="10" key="2">
    <citation type="submission" date="2021-02" db="UniProtKB">
        <authorList>
            <consortium name="EnsemblMetazoa"/>
        </authorList>
    </citation>
    <scope>IDENTIFICATION</scope>
    <source>
        <strain evidence="10">JHB</strain>
    </source>
</reference>
<feature type="transmembrane region" description="Helical" evidence="8">
    <location>
        <begin position="274"/>
        <end position="300"/>
    </location>
</feature>
<organism>
    <name type="scientific">Culex quinquefasciatus</name>
    <name type="common">Southern house mosquito</name>
    <name type="synonym">Culex pungens</name>
    <dbReference type="NCBI Taxonomy" id="7176"/>
    <lineage>
        <taxon>Eukaryota</taxon>
        <taxon>Metazoa</taxon>
        <taxon>Ecdysozoa</taxon>
        <taxon>Arthropoda</taxon>
        <taxon>Hexapoda</taxon>
        <taxon>Insecta</taxon>
        <taxon>Pterygota</taxon>
        <taxon>Neoptera</taxon>
        <taxon>Endopterygota</taxon>
        <taxon>Diptera</taxon>
        <taxon>Nematocera</taxon>
        <taxon>Culicoidea</taxon>
        <taxon>Culicidae</taxon>
        <taxon>Culicinae</taxon>
        <taxon>Culicini</taxon>
        <taxon>Culex</taxon>
        <taxon>Culex</taxon>
    </lineage>
</organism>
<dbReference type="HOGENOM" id="CLU_607240_0_0_1"/>
<evidence type="ECO:0000256" key="4">
    <source>
        <dbReference type="ARBA" id="ARBA00022989"/>
    </source>
</evidence>
<sequence>MHKWFSKRTIQLVNRPPPSQPEDFSDLFVLVLKCFRQFGLSTVQVTAVKGQSKFVTSRGLVVLVAFVLVVTWAALVGSFFLQYNTAMITGIANHIQFITNVVALTATLVVPMFKCDELNEMLVDFCVIDDELSYFNVKLPHWQHKSSFMRCYVVHLLFLILTASFDGYVMLIMSKETPLWLWFFHLLPFALYSLAFMNAYTMIRWVKIRIQHVNVLIEQYQKFPLFDEVGRSKFKLTSVVMMNGVEDSSINNRILMIVSRTIDLATRLESYNGLLFLFGYLALFCVTTIQVYYCYLHVFIGIPGQGFSVYSFVLSLVIIVGNLVAILSIPYICEQVGNESKKLLSYLSKLSMRYGQSVQSSVWFPNLISSVKFSALGFFNINYNMLSSFFAALITYLIIFIQFNSIVTNDEKTGQATRSGNSNIRLTEF</sequence>